<dbReference type="InterPro" id="IPR001453">
    <property type="entry name" value="MoaB/Mog_dom"/>
</dbReference>
<dbReference type="Pfam" id="PF03454">
    <property type="entry name" value="MoeA_C"/>
    <property type="match status" value="1"/>
</dbReference>
<evidence type="ECO:0000256" key="10">
    <source>
        <dbReference type="ARBA" id="ARBA00022842"/>
    </source>
</evidence>
<evidence type="ECO:0000256" key="5">
    <source>
        <dbReference type="ARBA" id="ARBA00013269"/>
    </source>
</evidence>
<dbReference type="SUPFAM" id="SSF63867">
    <property type="entry name" value="MoeA C-terminal domain-like"/>
    <property type="match status" value="1"/>
</dbReference>
<evidence type="ECO:0000256" key="2">
    <source>
        <dbReference type="ARBA" id="ARBA00002901"/>
    </source>
</evidence>
<dbReference type="EC" id="2.10.1.1" evidence="5 13"/>
<gene>
    <name evidence="15" type="ORF">BKP35_13780</name>
</gene>
<comment type="cofactor">
    <cofactor evidence="1 13">
        <name>Mg(2+)</name>
        <dbReference type="ChEBI" id="CHEBI:18420"/>
    </cofactor>
</comment>
<dbReference type="FunFam" id="2.40.340.10:FF:000002">
    <property type="entry name" value="Molybdopterin molybdenumtransferase"/>
    <property type="match status" value="1"/>
</dbReference>
<organism evidence="15 16">
    <name type="scientific">Anaerobacillus arseniciselenatis</name>
    <dbReference type="NCBI Taxonomy" id="85682"/>
    <lineage>
        <taxon>Bacteria</taxon>
        <taxon>Bacillati</taxon>
        <taxon>Bacillota</taxon>
        <taxon>Bacilli</taxon>
        <taxon>Bacillales</taxon>
        <taxon>Bacillaceae</taxon>
        <taxon>Anaerobacillus</taxon>
    </lineage>
</organism>
<evidence type="ECO:0000256" key="4">
    <source>
        <dbReference type="ARBA" id="ARBA00010763"/>
    </source>
</evidence>
<evidence type="ECO:0000256" key="11">
    <source>
        <dbReference type="ARBA" id="ARBA00023150"/>
    </source>
</evidence>
<dbReference type="NCBIfam" id="TIGR00177">
    <property type="entry name" value="molyb_syn"/>
    <property type="match status" value="1"/>
</dbReference>
<evidence type="ECO:0000256" key="7">
    <source>
        <dbReference type="ARBA" id="ARBA00022505"/>
    </source>
</evidence>
<sequence length="422" mass="46117">MYTERKPIKINEAVEAVLQFAKEGELEYVSINDSDGRILKQPIKADHDIPPFDRSPLDGFAIRSEDTVDASRETPIELEVIETVGAGAIAKRVPKQGQVIRIMTGAEMPEGTDAIVMFELTKEIERDGKTFIELKRSFKPGDNISFKAEETKTDDILVEAGRKVDPGVKALLATFGYNKVPVGKKPIIGVYATGTELLDVEEPLEPGKIRNSNSYMITSQILKAGAVPKYYGKLVDDFDRCYEAVVNALDEVDVLITTGGVSVGDFDYLPAIYEKLGANVLFNKIAMRPGSVTTVAEYKGKLLFGLSGNPSACYVGFELLTRPWVQLYLGNPKPHLQKVQGILKADFPKPNPFVRFIRSKMTIEEGKIFAEPVGLDKSGVVTSLANSDALVVLPGGTRGFKKGDVVDVLLLNGEGSSEILEK</sequence>
<keyword evidence="8 13" id="KW-0808">Transferase</keyword>
<dbReference type="InterPro" id="IPR038987">
    <property type="entry name" value="MoeA-like"/>
</dbReference>
<dbReference type="Gene3D" id="2.170.190.11">
    <property type="entry name" value="Molybdopterin biosynthesis moea protein, domain 3"/>
    <property type="match status" value="1"/>
</dbReference>
<accession>A0A1S2LEM8</accession>
<dbReference type="GO" id="GO:0046872">
    <property type="term" value="F:metal ion binding"/>
    <property type="evidence" value="ECO:0007669"/>
    <property type="project" value="UniProtKB-UniRule"/>
</dbReference>
<dbReference type="SUPFAM" id="SSF53218">
    <property type="entry name" value="Molybdenum cofactor biosynthesis proteins"/>
    <property type="match status" value="1"/>
</dbReference>
<evidence type="ECO:0000256" key="6">
    <source>
        <dbReference type="ARBA" id="ARBA00021108"/>
    </source>
</evidence>
<dbReference type="GO" id="GO:0006777">
    <property type="term" value="P:Mo-molybdopterin cofactor biosynthetic process"/>
    <property type="evidence" value="ECO:0007669"/>
    <property type="project" value="UniProtKB-UniRule"/>
</dbReference>
<comment type="function">
    <text evidence="2 13">Catalyzes the insertion of molybdate into adenylated molybdopterin with the concomitant release of AMP.</text>
</comment>
<dbReference type="InterPro" id="IPR036135">
    <property type="entry name" value="MoeA_linker/N_sf"/>
</dbReference>
<dbReference type="GO" id="GO:0061599">
    <property type="term" value="F:molybdopterin molybdotransferase activity"/>
    <property type="evidence" value="ECO:0007669"/>
    <property type="project" value="UniProtKB-UniRule"/>
</dbReference>
<evidence type="ECO:0000256" key="1">
    <source>
        <dbReference type="ARBA" id="ARBA00001946"/>
    </source>
</evidence>
<evidence type="ECO:0000256" key="13">
    <source>
        <dbReference type="RuleBase" id="RU365090"/>
    </source>
</evidence>
<keyword evidence="9 13" id="KW-0479">Metal-binding</keyword>
<dbReference type="AlphaFoldDB" id="A0A1S2LEM8"/>
<evidence type="ECO:0000256" key="9">
    <source>
        <dbReference type="ARBA" id="ARBA00022723"/>
    </source>
</evidence>
<keyword evidence="16" id="KW-1185">Reference proteome</keyword>
<name>A0A1S2LEM8_9BACI</name>
<dbReference type="SMART" id="SM00852">
    <property type="entry name" value="MoCF_biosynth"/>
    <property type="match status" value="1"/>
</dbReference>
<dbReference type="UniPathway" id="UPA00344"/>
<evidence type="ECO:0000256" key="12">
    <source>
        <dbReference type="ARBA" id="ARBA00047317"/>
    </source>
</evidence>
<dbReference type="RefSeq" id="WP_071313941.1">
    <property type="nucleotide sequence ID" value="NZ_MLQQ01000040.1"/>
</dbReference>
<comment type="similarity">
    <text evidence="4 13">Belongs to the MoeA family.</text>
</comment>
<dbReference type="InterPro" id="IPR005110">
    <property type="entry name" value="MoeA_linker/N"/>
</dbReference>
<feature type="domain" description="MoaB/Mog" evidence="14">
    <location>
        <begin position="189"/>
        <end position="327"/>
    </location>
</feature>
<dbReference type="InterPro" id="IPR036425">
    <property type="entry name" value="MoaB/Mog-like_dom_sf"/>
</dbReference>
<dbReference type="OrthoDB" id="9804758at2"/>
<evidence type="ECO:0000256" key="3">
    <source>
        <dbReference type="ARBA" id="ARBA00005046"/>
    </source>
</evidence>
<dbReference type="Gene3D" id="3.40.980.10">
    <property type="entry name" value="MoaB/Mog-like domain"/>
    <property type="match status" value="1"/>
</dbReference>
<dbReference type="Gene3D" id="3.90.105.10">
    <property type="entry name" value="Molybdopterin biosynthesis moea protein, domain 2"/>
    <property type="match status" value="1"/>
</dbReference>
<keyword evidence="10 13" id="KW-0460">Magnesium</keyword>
<evidence type="ECO:0000313" key="16">
    <source>
        <dbReference type="Proteomes" id="UP000180098"/>
    </source>
</evidence>
<dbReference type="PANTHER" id="PTHR10192:SF5">
    <property type="entry name" value="GEPHYRIN"/>
    <property type="match status" value="1"/>
</dbReference>
<dbReference type="Gene3D" id="2.40.340.10">
    <property type="entry name" value="MoeA, C-terminal, domain IV"/>
    <property type="match status" value="1"/>
</dbReference>
<dbReference type="InterPro" id="IPR036688">
    <property type="entry name" value="MoeA_C_domain_IV_sf"/>
</dbReference>
<comment type="caution">
    <text evidence="15">The sequence shown here is derived from an EMBL/GenBank/DDBJ whole genome shotgun (WGS) entry which is preliminary data.</text>
</comment>
<dbReference type="Pfam" id="PF03453">
    <property type="entry name" value="MoeA_N"/>
    <property type="match status" value="1"/>
</dbReference>
<dbReference type="NCBIfam" id="NF045515">
    <property type="entry name" value="Glp_gephyrin"/>
    <property type="match status" value="1"/>
</dbReference>
<evidence type="ECO:0000313" key="15">
    <source>
        <dbReference type="EMBL" id="OIJ10177.1"/>
    </source>
</evidence>
<keyword evidence="7 13" id="KW-0500">Molybdenum</keyword>
<proteinExistence type="inferred from homology"/>
<evidence type="ECO:0000259" key="14">
    <source>
        <dbReference type="SMART" id="SM00852"/>
    </source>
</evidence>
<dbReference type="Pfam" id="PF00994">
    <property type="entry name" value="MoCF_biosynth"/>
    <property type="match status" value="1"/>
</dbReference>
<dbReference type="EMBL" id="MLQQ01000040">
    <property type="protein sequence ID" value="OIJ10177.1"/>
    <property type="molecule type" value="Genomic_DNA"/>
</dbReference>
<dbReference type="PANTHER" id="PTHR10192">
    <property type="entry name" value="MOLYBDOPTERIN BIOSYNTHESIS PROTEIN"/>
    <property type="match status" value="1"/>
</dbReference>
<comment type="catalytic activity">
    <reaction evidence="12">
        <text>adenylyl-molybdopterin + molybdate = Mo-molybdopterin + AMP + H(+)</text>
        <dbReference type="Rhea" id="RHEA:35047"/>
        <dbReference type="ChEBI" id="CHEBI:15378"/>
        <dbReference type="ChEBI" id="CHEBI:36264"/>
        <dbReference type="ChEBI" id="CHEBI:62727"/>
        <dbReference type="ChEBI" id="CHEBI:71302"/>
        <dbReference type="ChEBI" id="CHEBI:456215"/>
        <dbReference type="EC" id="2.10.1.1"/>
    </reaction>
</comment>
<dbReference type="GO" id="GO:0005829">
    <property type="term" value="C:cytosol"/>
    <property type="evidence" value="ECO:0007669"/>
    <property type="project" value="TreeGrafter"/>
</dbReference>
<dbReference type="FunFam" id="3.40.980.10:FF:000004">
    <property type="entry name" value="Molybdopterin molybdenumtransferase"/>
    <property type="match status" value="1"/>
</dbReference>
<evidence type="ECO:0000256" key="8">
    <source>
        <dbReference type="ARBA" id="ARBA00022679"/>
    </source>
</evidence>
<keyword evidence="11 13" id="KW-0501">Molybdenum cofactor biosynthesis</keyword>
<dbReference type="FunFam" id="2.170.190.11:FF:000001">
    <property type="entry name" value="Molybdopterin molybdenumtransferase"/>
    <property type="match status" value="1"/>
</dbReference>
<dbReference type="SUPFAM" id="SSF63882">
    <property type="entry name" value="MoeA N-terminal region -like"/>
    <property type="match status" value="1"/>
</dbReference>
<reference evidence="15 16" key="1">
    <citation type="submission" date="2016-10" db="EMBL/GenBank/DDBJ databases">
        <title>Draft genome sequences of four alkaliphilic bacteria belonging to the Anaerobacillus genus.</title>
        <authorList>
            <person name="Bassil N.M."/>
            <person name="Lloyd J.R."/>
        </authorList>
    </citation>
    <scope>NUCLEOTIDE SEQUENCE [LARGE SCALE GENOMIC DNA]</scope>
    <source>
        <strain evidence="15 16">DSM 15340</strain>
    </source>
</reference>
<dbReference type="InterPro" id="IPR005111">
    <property type="entry name" value="MoeA_C_domain_IV"/>
</dbReference>
<comment type="pathway">
    <text evidence="3 13">Cofactor biosynthesis; molybdopterin biosynthesis.</text>
</comment>
<dbReference type="CDD" id="cd00887">
    <property type="entry name" value="MoeA"/>
    <property type="match status" value="1"/>
</dbReference>
<dbReference type="Proteomes" id="UP000180098">
    <property type="component" value="Unassembled WGS sequence"/>
</dbReference>
<protein>
    <recommendedName>
        <fullName evidence="6 13">Molybdopterin molybdenumtransferase</fullName>
        <ecNumber evidence="5 13">2.10.1.1</ecNumber>
    </recommendedName>
</protein>